<feature type="non-terminal residue" evidence="2">
    <location>
        <position position="42"/>
    </location>
</feature>
<feature type="region of interest" description="Disordered" evidence="1">
    <location>
        <begin position="1"/>
        <end position="23"/>
    </location>
</feature>
<protein>
    <submittedName>
        <fullName evidence="2">Uncharacterized protein</fullName>
    </submittedName>
</protein>
<dbReference type="EMBL" id="CAJOBD010005663">
    <property type="protein sequence ID" value="CAF4038433.1"/>
    <property type="molecule type" value="Genomic_DNA"/>
</dbReference>
<comment type="caution">
    <text evidence="2">The sequence shown here is derived from an EMBL/GenBank/DDBJ whole genome shotgun (WGS) entry which is preliminary data.</text>
</comment>
<accession>A0A819RG46</accession>
<evidence type="ECO:0000313" key="3">
    <source>
        <dbReference type="Proteomes" id="UP000663836"/>
    </source>
</evidence>
<organism evidence="2 3">
    <name type="scientific">Rotaria sordida</name>
    <dbReference type="NCBI Taxonomy" id="392033"/>
    <lineage>
        <taxon>Eukaryota</taxon>
        <taxon>Metazoa</taxon>
        <taxon>Spiralia</taxon>
        <taxon>Gnathifera</taxon>
        <taxon>Rotifera</taxon>
        <taxon>Eurotatoria</taxon>
        <taxon>Bdelloidea</taxon>
        <taxon>Philodinida</taxon>
        <taxon>Philodinidae</taxon>
        <taxon>Rotaria</taxon>
    </lineage>
</organism>
<dbReference type="AlphaFoldDB" id="A0A819RG46"/>
<name>A0A819RG46_9BILA</name>
<reference evidence="2" key="1">
    <citation type="submission" date="2021-02" db="EMBL/GenBank/DDBJ databases">
        <authorList>
            <person name="Nowell W R."/>
        </authorList>
    </citation>
    <scope>NUCLEOTIDE SEQUENCE</scope>
</reference>
<proteinExistence type="predicted"/>
<sequence length="42" mass="4742">MIEETSTVVNDIDSDKNDNKTSYMRPNILLTGLRRSGKTSIQ</sequence>
<evidence type="ECO:0000256" key="1">
    <source>
        <dbReference type="SAM" id="MobiDB-lite"/>
    </source>
</evidence>
<evidence type="ECO:0000313" key="2">
    <source>
        <dbReference type="EMBL" id="CAF4038433.1"/>
    </source>
</evidence>
<gene>
    <name evidence="2" type="ORF">JBS370_LOCUS28360</name>
</gene>
<dbReference type="Proteomes" id="UP000663836">
    <property type="component" value="Unassembled WGS sequence"/>
</dbReference>